<evidence type="ECO:0000256" key="1">
    <source>
        <dbReference type="SAM" id="MobiDB-lite"/>
    </source>
</evidence>
<keyword evidence="3" id="KW-1185">Reference proteome</keyword>
<accession>A0ABR6NCB4</accession>
<feature type="region of interest" description="Disordered" evidence="1">
    <location>
        <begin position="1"/>
        <end position="26"/>
    </location>
</feature>
<feature type="compositionally biased region" description="Low complexity" evidence="1">
    <location>
        <begin position="1"/>
        <end position="13"/>
    </location>
</feature>
<dbReference type="RefSeq" id="WP_184150637.1">
    <property type="nucleotide sequence ID" value="NZ_JACHKA010000001.1"/>
</dbReference>
<proteinExistence type="predicted"/>
<name>A0ABR6NCB4_9SPHN</name>
<sequence>MAASTASHTATSAGKAPAGKALSTPAKGAVAPKARAVARSVGQACLTTGEAGIALAEPVMRSLRSEQPSTLAKMALAAATPRLVDGAIRFAIRNPVVTLIGVVVIARMKMRQQAVAGEGA</sequence>
<protein>
    <recommendedName>
        <fullName evidence="4">DUF4126 domain-containing protein</fullName>
    </recommendedName>
</protein>
<dbReference type="Proteomes" id="UP001138540">
    <property type="component" value="Unassembled WGS sequence"/>
</dbReference>
<comment type="caution">
    <text evidence="2">The sequence shown here is derived from an EMBL/GenBank/DDBJ whole genome shotgun (WGS) entry which is preliminary data.</text>
</comment>
<dbReference type="EMBL" id="JACHKA010000001">
    <property type="protein sequence ID" value="MBB5984917.1"/>
    <property type="molecule type" value="Genomic_DNA"/>
</dbReference>
<reference evidence="2 3" key="1">
    <citation type="submission" date="2020-08" db="EMBL/GenBank/DDBJ databases">
        <title>Exploring microbial biodiversity for novel pathways involved in the catabolism of aromatic compounds derived from lignin.</title>
        <authorList>
            <person name="Elkins J."/>
        </authorList>
    </citation>
    <scope>NUCLEOTIDE SEQUENCE [LARGE SCALE GENOMIC DNA]</scope>
    <source>
        <strain evidence="2 3">B1D3A</strain>
    </source>
</reference>
<evidence type="ECO:0008006" key="4">
    <source>
        <dbReference type="Google" id="ProtNLM"/>
    </source>
</evidence>
<gene>
    <name evidence="2" type="ORF">HNP60_000891</name>
</gene>
<evidence type="ECO:0000313" key="2">
    <source>
        <dbReference type="EMBL" id="MBB5984917.1"/>
    </source>
</evidence>
<evidence type="ECO:0000313" key="3">
    <source>
        <dbReference type="Proteomes" id="UP001138540"/>
    </source>
</evidence>
<organism evidence="2 3">
    <name type="scientific">Sphingobium lignivorans</name>
    <dbReference type="NCBI Taxonomy" id="2735886"/>
    <lineage>
        <taxon>Bacteria</taxon>
        <taxon>Pseudomonadati</taxon>
        <taxon>Pseudomonadota</taxon>
        <taxon>Alphaproteobacteria</taxon>
        <taxon>Sphingomonadales</taxon>
        <taxon>Sphingomonadaceae</taxon>
        <taxon>Sphingobium</taxon>
    </lineage>
</organism>